<name>A0ABV6M6W7_9ACTN</name>
<comment type="caution">
    <text evidence="3">The sequence shown here is derived from an EMBL/GenBank/DDBJ whole genome shotgun (WGS) entry which is preliminary data.</text>
</comment>
<evidence type="ECO:0000256" key="2">
    <source>
        <dbReference type="SAM" id="Phobius"/>
    </source>
</evidence>
<dbReference type="Proteomes" id="UP001589867">
    <property type="component" value="Unassembled WGS sequence"/>
</dbReference>
<proteinExistence type="predicted"/>
<evidence type="ECO:0008006" key="5">
    <source>
        <dbReference type="Google" id="ProtNLM"/>
    </source>
</evidence>
<protein>
    <recommendedName>
        <fullName evidence="5">DUF4190 domain-containing protein</fullName>
    </recommendedName>
</protein>
<gene>
    <name evidence="3" type="ORF">ACFFIA_21375</name>
</gene>
<organism evidence="3 4">
    <name type="scientific">Phytohabitans kaempferiae</name>
    <dbReference type="NCBI Taxonomy" id="1620943"/>
    <lineage>
        <taxon>Bacteria</taxon>
        <taxon>Bacillati</taxon>
        <taxon>Actinomycetota</taxon>
        <taxon>Actinomycetes</taxon>
        <taxon>Micromonosporales</taxon>
        <taxon>Micromonosporaceae</taxon>
    </lineage>
</organism>
<feature type="region of interest" description="Disordered" evidence="1">
    <location>
        <begin position="1"/>
        <end position="65"/>
    </location>
</feature>
<feature type="compositionally biased region" description="Basic and acidic residues" evidence="1">
    <location>
        <begin position="10"/>
        <end position="27"/>
    </location>
</feature>
<sequence length="293" mass="30223">MDAQRNAPDQADRNWYDRRHGEPEWEGYRLPGPRGAADELEADPLTGGSYAAPPPVYDQQSGYDPLGGRAIEVPAYNVSPSASTYGGPSSVSPAPAVPSVPPAPAYEVAPPPYEATQANVSPPVYEAPPVPDQSRAGAPPEQSRAFEQPTGPMPAVAPRPAEGPPIETQRFHTEAIDRAALRRPPGPPADGVYRTKRPAAGIIFGVLALVFEIPALRLLADAAIGGPVVASGVVAGTFMVAGLPLVAVGLYALVTGANRLPSDGGGGAQAWLRTPTAYLPVGLVLLVAAALAT</sequence>
<feature type="compositionally biased region" description="Pro residues" evidence="1">
    <location>
        <begin position="151"/>
        <end position="163"/>
    </location>
</feature>
<feature type="transmembrane region" description="Helical" evidence="2">
    <location>
        <begin position="275"/>
        <end position="292"/>
    </location>
</feature>
<feature type="compositionally biased region" description="Polar residues" evidence="1">
    <location>
        <begin position="78"/>
        <end position="87"/>
    </location>
</feature>
<accession>A0ABV6M6W7</accession>
<feature type="transmembrane region" description="Helical" evidence="2">
    <location>
        <begin position="232"/>
        <end position="254"/>
    </location>
</feature>
<evidence type="ECO:0000313" key="3">
    <source>
        <dbReference type="EMBL" id="MFC0530218.1"/>
    </source>
</evidence>
<dbReference type="EMBL" id="JBHLUH010000041">
    <property type="protein sequence ID" value="MFC0530218.1"/>
    <property type="molecule type" value="Genomic_DNA"/>
</dbReference>
<keyword evidence="4" id="KW-1185">Reference proteome</keyword>
<feature type="region of interest" description="Disordered" evidence="1">
    <location>
        <begin position="78"/>
        <end position="165"/>
    </location>
</feature>
<evidence type="ECO:0000313" key="4">
    <source>
        <dbReference type="Proteomes" id="UP001589867"/>
    </source>
</evidence>
<keyword evidence="2" id="KW-1133">Transmembrane helix</keyword>
<keyword evidence="2" id="KW-0472">Membrane</keyword>
<reference evidence="3 4" key="1">
    <citation type="submission" date="2024-09" db="EMBL/GenBank/DDBJ databases">
        <authorList>
            <person name="Sun Q."/>
            <person name="Mori K."/>
        </authorList>
    </citation>
    <scope>NUCLEOTIDE SEQUENCE [LARGE SCALE GENOMIC DNA]</scope>
    <source>
        <strain evidence="3 4">TBRC 3947</strain>
    </source>
</reference>
<evidence type="ECO:0000256" key="1">
    <source>
        <dbReference type="SAM" id="MobiDB-lite"/>
    </source>
</evidence>
<feature type="transmembrane region" description="Helical" evidence="2">
    <location>
        <begin position="199"/>
        <end position="220"/>
    </location>
</feature>
<feature type="compositionally biased region" description="Pro residues" evidence="1">
    <location>
        <begin position="95"/>
        <end position="113"/>
    </location>
</feature>
<dbReference type="RefSeq" id="WP_377253356.1">
    <property type="nucleotide sequence ID" value="NZ_JBHLUH010000041.1"/>
</dbReference>
<keyword evidence="2" id="KW-0812">Transmembrane</keyword>